<organism evidence="7 8">
    <name type="scientific">Novosphingobium clariflavum</name>
    <dbReference type="NCBI Taxonomy" id="2029884"/>
    <lineage>
        <taxon>Bacteria</taxon>
        <taxon>Pseudomonadati</taxon>
        <taxon>Pseudomonadota</taxon>
        <taxon>Alphaproteobacteria</taxon>
        <taxon>Sphingomonadales</taxon>
        <taxon>Sphingomonadaceae</taxon>
        <taxon>Novosphingobium</taxon>
    </lineage>
</organism>
<evidence type="ECO:0000256" key="5">
    <source>
        <dbReference type="PIRNR" id="PIRNR038994"/>
    </source>
</evidence>
<dbReference type="Pfam" id="PF01979">
    <property type="entry name" value="Amidohydro_1"/>
    <property type="match status" value="1"/>
</dbReference>
<evidence type="ECO:0000313" key="8">
    <source>
        <dbReference type="Proteomes" id="UP001589858"/>
    </source>
</evidence>
<dbReference type="Proteomes" id="UP001589858">
    <property type="component" value="Unassembled WGS sequence"/>
</dbReference>
<dbReference type="GO" id="GO:0008448">
    <property type="term" value="F:N-acetylglucosamine-6-phosphate deacetylase activity"/>
    <property type="evidence" value="ECO:0007669"/>
    <property type="project" value="UniProtKB-EC"/>
</dbReference>
<keyword evidence="8" id="KW-1185">Reference proteome</keyword>
<feature type="domain" description="Amidohydrolase-related" evidence="6">
    <location>
        <begin position="85"/>
        <end position="409"/>
    </location>
</feature>
<dbReference type="PANTHER" id="PTHR11113:SF14">
    <property type="entry name" value="N-ACETYLGLUCOSAMINE-6-PHOSPHATE DEACETYLASE"/>
    <property type="match status" value="1"/>
</dbReference>
<dbReference type="CDD" id="cd00854">
    <property type="entry name" value="NagA"/>
    <property type="match status" value="1"/>
</dbReference>
<dbReference type="EMBL" id="JBHLTM010000036">
    <property type="protein sequence ID" value="MFC0684989.1"/>
    <property type="molecule type" value="Genomic_DNA"/>
</dbReference>
<dbReference type="InterPro" id="IPR006680">
    <property type="entry name" value="Amidohydro-rel"/>
</dbReference>
<reference evidence="7 8" key="1">
    <citation type="submission" date="2024-09" db="EMBL/GenBank/DDBJ databases">
        <authorList>
            <person name="Sun Q."/>
            <person name="Mori K."/>
        </authorList>
    </citation>
    <scope>NUCLEOTIDE SEQUENCE [LARGE SCALE GENOMIC DNA]</scope>
    <source>
        <strain evidence="7 8">CICC 11035S</strain>
    </source>
</reference>
<dbReference type="InterPro" id="IPR011059">
    <property type="entry name" value="Metal-dep_hydrolase_composite"/>
</dbReference>
<dbReference type="RefSeq" id="WP_267221359.1">
    <property type="nucleotide sequence ID" value="NZ_JAPCWC010000010.1"/>
</dbReference>
<dbReference type="PIRSF" id="PIRSF038994">
    <property type="entry name" value="NagA"/>
    <property type="match status" value="1"/>
</dbReference>
<keyword evidence="2" id="KW-0479">Metal-binding</keyword>
<proteinExistence type="inferred from homology"/>
<comment type="similarity">
    <text evidence="1 5">Belongs to the metallo-dependent hydrolases superfamily. NagA family.</text>
</comment>
<evidence type="ECO:0000256" key="4">
    <source>
        <dbReference type="ARBA" id="ARBA00023277"/>
    </source>
</evidence>
<gene>
    <name evidence="7" type="primary">nagA</name>
    <name evidence="7" type="ORF">ACFFF8_10315</name>
</gene>
<name>A0ABV6S6X1_9SPHN</name>
<dbReference type="PANTHER" id="PTHR11113">
    <property type="entry name" value="N-ACETYLGLUCOSAMINE-6-PHOSPHATE DEACETYLASE"/>
    <property type="match status" value="1"/>
</dbReference>
<protein>
    <submittedName>
        <fullName evidence="7">N-acetylglucosamine-6-phosphate deacetylase</fullName>
        <ecNumber evidence="7">3.5.1.25</ecNumber>
    </submittedName>
</protein>
<dbReference type="EC" id="3.5.1.25" evidence="7"/>
<dbReference type="SUPFAM" id="SSF51556">
    <property type="entry name" value="Metallo-dependent hydrolases"/>
    <property type="match status" value="1"/>
</dbReference>
<dbReference type="InterPro" id="IPR003764">
    <property type="entry name" value="GlcNAc_6-P_deAcase"/>
</dbReference>
<evidence type="ECO:0000256" key="3">
    <source>
        <dbReference type="ARBA" id="ARBA00022801"/>
    </source>
</evidence>
<evidence type="ECO:0000256" key="1">
    <source>
        <dbReference type="ARBA" id="ARBA00010716"/>
    </source>
</evidence>
<sequence>MSRSAMTPEMIPGTPEAIRSRTAPVGARTAPVGARTALVGARIVLADRVVEDQALLLAGDRILGLAPRDALPEDCLVEQMGGGWLLPGFIDVQVNGGGDVLLNDSPTVEGIRAIARAHRRYGTTGLLPTLISDYAEAVDAAIAAGEAALAEGVPGVLGVHIEGPHLNPAKKGIHDQTRFAPVDAEVIARLAAPTLGRRVVTLAPELAPAGSVRALSEAGILVCAGHSMADYQQSHAALAEGLAGFTHLFNAMTQFLSRDPGMVGAALEDRASYCGLIVDGFHVHPAAMRVAIKARGTEGIMLVTDAMPPVGGTRGAFTLMGTEITVADGKCTGPDGTLAGSALTMAEALRNTMDMLCCDIVTASRMASGNPARFLRLEHETGTIAPGLRADLVLLDEARRVRATWIGGERDDLGEDA</sequence>
<evidence type="ECO:0000256" key="2">
    <source>
        <dbReference type="ARBA" id="ARBA00022723"/>
    </source>
</evidence>
<evidence type="ECO:0000313" key="7">
    <source>
        <dbReference type="EMBL" id="MFC0684989.1"/>
    </source>
</evidence>
<dbReference type="NCBIfam" id="TIGR00221">
    <property type="entry name" value="nagA"/>
    <property type="match status" value="1"/>
</dbReference>
<evidence type="ECO:0000259" key="6">
    <source>
        <dbReference type="Pfam" id="PF01979"/>
    </source>
</evidence>
<dbReference type="Gene3D" id="3.20.20.140">
    <property type="entry name" value="Metal-dependent hydrolases"/>
    <property type="match status" value="1"/>
</dbReference>
<accession>A0ABV6S6X1</accession>
<dbReference type="InterPro" id="IPR032466">
    <property type="entry name" value="Metal_Hydrolase"/>
</dbReference>
<dbReference type="SUPFAM" id="SSF51338">
    <property type="entry name" value="Composite domain of metallo-dependent hydrolases"/>
    <property type="match status" value="1"/>
</dbReference>
<keyword evidence="4 5" id="KW-0119">Carbohydrate metabolism</keyword>
<comment type="caution">
    <text evidence="7">The sequence shown here is derived from an EMBL/GenBank/DDBJ whole genome shotgun (WGS) entry which is preliminary data.</text>
</comment>
<dbReference type="Gene3D" id="2.30.40.10">
    <property type="entry name" value="Urease, subunit C, domain 1"/>
    <property type="match status" value="1"/>
</dbReference>
<keyword evidence="3 5" id="KW-0378">Hydrolase</keyword>